<proteinExistence type="inferred from homology"/>
<dbReference type="InterPro" id="IPR000834">
    <property type="entry name" value="Peptidase_M14"/>
</dbReference>
<feature type="compositionally biased region" description="Basic and acidic residues" evidence="4">
    <location>
        <begin position="59"/>
        <end position="69"/>
    </location>
</feature>
<dbReference type="PANTHER" id="PTHR12756">
    <property type="entry name" value="CYTOSOLIC CARBOXYPEPTIDASE"/>
    <property type="match status" value="1"/>
</dbReference>
<organism evidence="6 7">
    <name type="scientific">Frankliniella fusca</name>
    <dbReference type="NCBI Taxonomy" id="407009"/>
    <lineage>
        <taxon>Eukaryota</taxon>
        <taxon>Metazoa</taxon>
        <taxon>Ecdysozoa</taxon>
        <taxon>Arthropoda</taxon>
        <taxon>Hexapoda</taxon>
        <taxon>Insecta</taxon>
        <taxon>Pterygota</taxon>
        <taxon>Neoptera</taxon>
        <taxon>Paraneoptera</taxon>
        <taxon>Thysanoptera</taxon>
        <taxon>Terebrantia</taxon>
        <taxon>Thripoidea</taxon>
        <taxon>Thripidae</taxon>
        <taxon>Frankliniella</taxon>
    </lineage>
</organism>
<comment type="similarity">
    <text evidence="2 3">Belongs to the peptidase M14 family.</text>
</comment>
<dbReference type="Proteomes" id="UP001219518">
    <property type="component" value="Unassembled WGS sequence"/>
</dbReference>
<evidence type="ECO:0000313" key="6">
    <source>
        <dbReference type="EMBL" id="KAK3923206.1"/>
    </source>
</evidence>
<dbReference type="GO" id="GO:0004181">
    <property type="term" value="F:metallocarboxypeptidase activity"/>
    <property type="evidence" value="ECO:0007669"/>
    <property type="project" value="InterPro"/>
</dbReference>
<feature type="region of interest" description="Disordered" evidence="4">
    <location>
        <begin position="1"/>
        <end position="69"/>
    </location>
</feature>
<dbReference type="PROSITE" id="PS52035">
    <property type="entry name" value="PEPTIDASE_M14"/>
    <property type="match status" value="1"/>
</dbReference>
<evidence type="ECO:0000256" key="1">
    <source>
        <dbReference type="ARBA" id="ARBA00001947"/>
    </source>
</evidence>
<keyword evidence="6" id="KW-0121">Carboxypeptidase</keyword>
<feature type="region of interest" description="Disordered" evidence="4">
    <location>
        <begin position="248"/>
        <end position="270"/>
    </location>
</feature>
<reference evidence="6" key="1">
    <citation type="submission" date="2021-07" db="EMBL/GenBank/DDBJ databases">
        <authorList>
            <person name="Catto M.A."/>
            <person name="Jacobson A."/>
            <person name="Kennedy G."/>
            <person name="Labadie P."/>
            <person name="Hunt B.G."/>
            <person name="Srinivasan R."/>
        </authorList>
    </citation>
    <scope>NUCLEOTIDE SEQUENCE</scope>
    <source>
        <strain evidence="6">PL_HMW_Pooled</strain>
        <tissue evidence="6">Head</tissue>
    </source>
</reference>
<dbReference type="GO" id="GO:0006508">
    <property type="term" value="P:proteolysis"/>
    <property type="evidence" value="ECO:0007669"/>
    <property type="project" value="InterPro"/>
</dbReference>
<name>A0AAE1HM57_9NEOP</name>
<comment type="cofactor">
    <cofactor evidence="1">
        <name>Zn(2+)</name>
        <dbReference type="ChEBI" id="CHEBI:29105"/>
    </cofactor>
</comment>
<dbReference type="PANTHER" id="PTHR12756:SF11">
    <property type="entry name" value="CYTOSOLIC CARBOXYPEPTIDASE 1"/>
    <property type="match status" value="1"/>
</dbReference>
<feature type="compositionally biased region" description="Low complexity" evidence="4">
    <location>
        <begin position="253"/>
        <end position="270"/>
    </location>
</feature>
<feature type="domain" description="Peptidase M14" evidence="5">
    <location>
        <begin position="1"/>
        <end position="214"/>
    </location>
</feature>
<dbReference type="Gene3D" id="3.40.630.10">
    <property type="entry name" value="Zn peptidases"/>
    <property type="match status" value="1"/>
</dbReference>
<comment type="caution">
    <text evidence="6">The sequence shown here is derived from an EMBL/GenBank/DDBJ whole genome shotgun (WGS) entry which is preliminary data.</text>
</comment>
<keyword evidence="7" id="KW-1185">Reference proteome</keyword>
<evidence type="ECO:0000256" key="4">
    <source>
        <dbReference type="SAM" id="MobiDB-lite"/>
    </source>
</evidence>
<evidence type="ECO:0000313" key="7">
    <source>
        <dbReference type="Proteomes" id="UP001219518"/>
    </source>
</evidence>
<dbReference type="SUPFAM" id="SSF53187">
    <property type="entry name" value="Zn-dependent exopeptidases"/>
    <property type="match status" value="1"/>
</dbReference>
<dbReference type="GO" id="GO:0008270">
    <property type="term" value="F:zinc ion binding"/>
    <property type="evidence" value="ECO:0007669"/>
    <property type="project" value="InterPro"/>
</dbReference>
<dbReference type="EMBL" id="JAHWGI010001142">
    <property type="protein sequence ID" value="KAK3923206.1"/>
    <property type="molecule type" value="Genomic_DNA"/>
</dbReference>
<gene>
    <name evidence="6" type="ORF">KUF71_000288</name>
</gene>
<protein>
    <submittedName>
        <fullName evidence="6">Cytosolic carboxypeptidase 1</fullName>
    </submittedName>
</protein>
<keyword evidence="6" id="KW-0645">Protease</keyword>
<evidence type="ECO:0000256" key="3">
    <source>
        <dbReference type="PROSITE-ProRule" id="PRU01379"/>
    </source>
</evidence>
<evidence type="ECO:0000259" key="5">
    <source>
        <dbReference type="PROSITE" id="PS52035"/>
    </source>
</evidence>
<accession>A0AAE1HM57</accession>
<sequence>MPAQQALKRVRLQTGGARCPLPGRHATRRPAPPRAQDADDDDDGAGQDKGHRCGLTNDDLNRKWSKPDPKLHPSIYHTKGLLEYLTRVLRHPPFVFIDFHGHSRKKNVFAYGCSRADSWSASDRAQPDNAADYTVLPQLMSLVAPAFSLSSCSYRVERARESTARVTVWRELGVSRAYTLEASYCGCDQGPYQSELLPRCSGTLVVFLCEALTEDRPRATQGFQLSSAHLREVGANLCQALASLPEETERQGRLQQQDQQGQQGQQGQQAGIKLSPLSVVARLGANVVPAGVPATAS</sequence>
<keyword evidence="6" id="KW-0378">Hydrolase</keyword>
<evidence type="ECO:0000256" key="2">
    <source>
        <dbReference type="ARBA" id="ARBA00005988"/>
    </source>
</evidence>
<reference evidence="6" key="2">
    <citation type="journal article" date="2023" name="BMC Genomics">
        <title>Pest status, molecular evolution, and epigenetic factors derived from the genome assembly of Frankliniella fusca, a thysanopteran phytovirus vector.</title>
        <authorList>
            <person name="Catto M.A."/>
            <person name="Labadie P.E."/>
            <person name="Jacobson A.L."/>
            <person name="Kennedy G.G."/>
            <person name="Srinivasan R."/>
            <person name="Hunt B.G."/>
        </authorList>
    </citation>
    <scope>NUCLEOTIDE SEQUENCE</scope>
    <source>
        <strain evidence="6">PL_HMW_Pooled</strain>
    </source>
</reference>
<dbReference type="AlphaFoldDB" id="A0AAE1HM57"/>
<feature type="active site" description="Proton donor/acceptor" evidence="3">
    <location>
        <position position="181"/>
    </location>
</feature>
<dbReference type="InterPro" id="IPR050821">
    <property type="entry name" value="Cytosolic_carboxypeptidase"/>
</dbReference>